<dbReference type="InterPro" id="IPR044726">
    <property type="entry name" value="ABCC_6TM_D2"/>
</dbReference>
<dbReference type="InterPro" id="IPR018247">
    <property type="entry name" value="EF_Hand_1_Ca_BS"/>
</dbReference>
<evidence type="ECO:0000256" key="1">
    <source>
        <dbReference type="ARBA" id="ARBA00004141"/>
    </source>
</evidence>
<keyword evidence="3 9" id="KW-0812">Transmembrane</keyword>
<feature type="transmembrane region" description="Helical" evidence="9">
    <location>
        <begin position="483"/>
        <end position="506"/>
    </location>
</feature>
<dbReference type="Gene3D" id="3.40.50.300">
    <property type="entry name" value="P-loop containing nucleotide triphosphate hydrolases"/>
    <property type="match status" value="2"/>
</dbReference>
<feature type="transmembrane region" description="Helical" evidence="9">
    <location>
        <begin position="928"/>
        <end position="950"/>
    </location>
</feature>
<feature type="transmembrane region" description="Helical" evidence="9">
    <location>
        <begin position="1143"/>
        <end position="1163"/>
    </location>
</feature>
<keyword evidence="4" id="KW-0547">Nucleotide-binding</keyword>
<feature type="transmembrane region" description="Helical" evidence="9">
    <location>
        <begin position="1025"/>
        <end position="1044"/>
    </location>
</feature>
<dbReference type="PROSITE" id="PS50929">
    <property type="entry name" value="ABC_TM1F"/>
    <property type="match status" value="2"/>
</dbReference>
<dbReference type="Pfam" id="PF00664">
    <property type="entry name" value="ABC_membrane"/>
    <property type="match status" value="1"/>
</dbReference>
<dbReference type="InterPro" id="IPR011527">
    <property type="entry name" value="ABC1_TM_dom"/>
</dbReference>
<evidence type="ECO:0008006" key="14">
    <source>
        <dbReference type="Google" id="ProtNLM"/>
    </source>
</evidence>
<keyword evidence="2" id="KW-0813">Transport</keyword>
<evidence type="ECO:0000313" key="13">
    <source>
        <dbReference type="Proteomes" id="UP001408356"/>
    </source>
</evidence>
<feature type="transmembrane region" description="Helical" evidence="9">
    <location>
        <begin position="875"/>
        <end position="898"/>
    </location>
</feature>
<reference evidence="12 13" key="1">
    <citation type="journal article" date="2024" name="J. Plant Pathol.">
        <title>Sequence and assembly of the genome of Seiridium unicorne, isolate CBS 538.82, causal agent of cypress canker disease.</title>
        <authorList>
            <person name="Scali E."/>
            <person name="Rocca G.D."/>
            <person name="Danti R."/>
            <person name="Garbelotto M."/>
            <person name="Barberini S."/>
            <person name="Baroncelli R."/>
            <person name="Emiliani G."/>
        </authorList>
    </citation>
    <scope>NUCLEOTIDE SEQUENCE [LARGE SCALE GENOMIC DNA]</scope>
    <source>
        <strain evidence="12 13">BM-138-508</strain>
    </source>
</reference>
<dbReference type="SUPFAM" id="SSF52540">
    <property type="entry name" value="P-loop containing nucleoside triphosphate hydrolases"/>
    <property type="match status" value="2"/>
</dbReference>
<dbReference type="SUPFAM" id="SSF90123">
    <property type="entry name" value="ABC transporter transmembrane region"/>
    <property type="match status" value="2"/>
</dbReference>
<proteinExistence type="predicted"/>
<dbReference type="InterPro" id="IPR050173">
    <property type="entry name" value="ABC_transporter_C-like"/>
</dbReference>
<dbReference type="CDD" id="cd03250">
    <property type="entry name" value="ABCC_MRP_domain1"/>
    <property type="match status" value="1"/>
</dbReference>
<dbReference type="InterPro" id="IPR003439">
    <property type="entry name" value="ABC_transporter-like_ATP-bd"/>
</dbReference>
<feature type="transmembrane region" description="Helical" evidence="9">
    <location>
        <begin position="403"/>
        <end position="425"/>
    </location>
</feature>
<dbReference type="Proteomes" id="UP001408356">
    <property type="component" value="Unassembled WGS sequence"/>
</dbReference>
<comment type="subcellular location">
    <subcellularLocation>
        <location evidence="1">Membrane</location>
        <topology evidence="1">Multi-pass membrane protein</topology>
    </subcellularLocation>
</comment>
<feature type="transmembrane region" description="Helical" evidence="9">
    <location>
        <begin position="153"/>
        <end position="172"/>
    </location>
</feature>
<evidence type="ECO:0000256" key="2">
    <source>
        <dbReference type="ARBA" id="ARBA00022448"/>
    </source>
</evidence>
<dbReference type="Gene3D" id="1.25.40.20">
    <property type="entry name" value="Ankyrin repeat-containing domain"/>
    <property type="match status" value="1"/>
</dbReference>
<sequence length="2561" mass="285159">MPFSTGEENLLQLNQQDFDFNVQFEQLFFSIIPSVLFIVTSLWRTLSQARKPTVVNAPAFQLIKLGAITTYVGLELSLLILVAVGSFHVTSMFIVAAVLKLLSALFMITLSLVDHSKSPRPSVLLNSYLFLTLLLDAAQARTLFLSSNEKPEMTYSSLFSAAMGLKAGILLLEAQRKSRWISWDEKEHSPEETSGIFSLGVFFWLNKMFLEGYRKVLTIKDLYPLDSSMNGKLTHDEFSRNMDYAKMKGDKYGLVKVLARTLKVPLLLPVAPRLARLGFTFCQPFFIEKLLDHLSQPEIDANVSYGFIGASILIYSGIAVSTALSGYFHHRMRTMARSILVTEIYIKATKARIGTGDDSAALTLMGADMERIKVGFKSLHDMWASIIQAILAAWMLYTRIGIAFVVPMGLVVVCFGGLAVLMRFTGDSQRVWMARVQKRVGLTATVISSMKNLKISGLSVPVGDFVQRLRVEELAAGIRLRRIFIIAAIFGYTPLMISPPLTFAFAQGTLNVSRIFTSLSYLLLLTNPLSQIIRNIPQLISGLACIGRIQTFLECETREDFRQVLTDMERDPEKTQGGIGASSESDSNPAHPIVIKDGRFGWETGKFSLQKINTRVAKSSLTIVVGPIGSGKSTFCKALLGEIPFSEGSVILSTRIPHIGFCEQTAFLSNGSIKDNIVGFSRVDNDRYNEVIQAVALPFDFATLPQGDRTNIGSDGITLSGGQKQRVALARALYLESDLLVLDDVFSGLDVDTEEQVFRQVFAPNGLLRRRCTTVILCTHSVRHIRTADHIIALGGGTIVEQGSFEQLMAGQGYVQRLGLDDSSDNDTPSERSTSQTRVQGTQPQLLHTTATNTSSVAPVINESRRFGDKTIYKLYFKSMGLILAACCLFFAALWGFFTNFPTIWLTFWTDDIESGHPTHNSTYYAGIYGLLQVSAMISLFMLGVSLFIISVKRAGANLHQEALRTLIRAPLRFFTKTDTGVVTNLFSQDLNIIDTELPDATLNTLICVAQAAGQAAIMLTSSPYLAISYPFLGALLYIVQRFYLRTSRQLRFLDLETKSPLYTHFLDTLKGVTTIRAFGFVAEDIQKNARLIDSSQRPAYLLLMIQSWLNFVLDLVVMFMAAILTTLAVLLHSKSGFAGASLVTLMSFGDTLSGIVTFYTALETSIGAIARLRTFNEDVKPEDREEEDILPPEEWPQTGVVELNGVSADYNAGDENADTPSLALRDIHLTIKSGEKVAICGRTGSGKSSLIALLLKLLDPVADTAGNAIIDGTPLHRIRRPALRQRIIAVPQEAVFLPDGSTFRANLNPSDGSTPDECQSVLEAVGFWSFVQERGGLDAGMSAGTLSAGQRQLMSLGRALLRRRIRARNLGMGGGGSEGGILLLDEVSSSVDHETERVMQDIIKADFKDYTVIAVSHRLDMIMDFDRVVVMDMGEIVEIGDPMVLAGKAETSTLKVINGFPSRLQVQHQQSLAAISACLKPCEDELQALETLIAKLSNCGNANPDLIDRVRERTKKLAYSFNRTKLSQLEERLSRAVEVLQLAVQSLGIDVFATATDVSRTIETTTTRSATELLTVKSGITAIDNGVSAISRELPVVRSVVQSIVPELGLRTDSLSIQLHQGNQAVRDDIARTGDSITTIFQNELAGIKQSVRTQEQQLAELVRIARSQAIFPDLFGTQDHHSMTPTTLLGRVISKPGTLKDLCDGSEGRQEVVALRTADQRRYKLRRKPDGIDASGILPFRPTRSATCTCRPQRKMQRKQISYGSIHLYSDTTEYQRHLPICAYFQPTKMNKRTWGLMKTGAAWFLEQAVQISFSMTSGAGGLSLSPMFTYSATVDERIAPAFQVVESMIDFFRHEGFQTLHNHSEAAQRMLEAGFIKVGKLLRESLASPNDVNSKNQTLMEPISELTWFIALLSFNDSDNIASDFLQKFLNYDIPVAQYDIHGRMRSPLRTLTKFFLNWSATALKIVLSREKYMPLTEMECEDSLKDSLKIDRADYATRLANIQRDSPLMAEALLESRVLTHEAAFGCGPLSQAVLVNDTKEVEILLKKCPHMVKEKNLYGQTPLHFAADRPPCLKLLLAASKQNTLNEHDVWNSTAIDYAVFSSSSYCLAARGKRCRKCNCAESTVMLLNADCAIQLHSKSLPQELAWCSQRCKRRFMKGLKNRRERLEKLALENLSDLDKSAMALGSGRVLDIHAARVVELLTERGIIIPAALTLGTTSNIQAMRKPWGSVYHTIGEADDAELFLNYGFCDLNKPNDEGLPPLATIKLHVPFSVYSSYFKWLVDHGADPFRQFYPTSVRHGPMLAPATSAHRLYEAIGCNLSYFLDEELVWEHPQSLISLNAIVLSQNPVDECQCNCSQQGCTPSLLMLKRSLRYAICKRVSLRRLIDYHFSRYLRSLWSDLGPVHLKEAVRYFTFHALEIKHTCSHRSDIEWYDFWNTERKGKEEIEYIQDEQAEVICLLEQLIFEFEEKIDKILDNDSTEPDGVIAFWNGYWLDRMQEEIEKLTGNNVPDDQKRGAEELGVVWHDSVYASDSEPDEEPKTLEDWLRRLDEIVPD</sequence>
<evidence type="ECO:0000259" key="11">
    <source>
        <dbReference type="PROSITE" id="PS50929"/>
    </source>
</evidence>
<name>A0ABR2VD84_9PEZI</name>
<evidence type="ECO:0000313" key="12">
    <source>
        <dbReference type="EMBL" id="KAK9424454.1"/>
    </source>
</evidence>
<feature type="compositionally biased region" description="Polar residues" evidence="8">
    <location>
        <begin position="831"/>
        <end position="845"/>
    </location>
</feature>
<feature type="domain" description="ABC transmembrane type-1" evidence="11">
    <location>
        <begin position="889"/>
        <end position="1165"/>
    </location>
</feature>
<evidence type="ECO:0000256" key="3">
    <source>
        <dbReference type="ARBA" id="ARBA00022692"/>
    </source>
</evidence>
<dbReference type="PANTHER" id="PTHR24223:SF345">
    <property type="entry name" value="ABC MULTIDRUG TRANSPORTER (EUROFUNG)"/>
    <property type="match status" value="1"/>
</dbReference>
<evidence type="ECO:0000256" key="8">
    <source>
        <dbReference type="SAM" id="MobiDB-lite"/>
    </source>
</evidence>
<protein>
    <recommendedName>
        <fullName evidence="14">ABC transporter</fullName>
    </recommendedName>
</protein>
<dbReference type="Gene3D" id="1.20.1560.10">
    <property type="entry name" value="ABC transporter type 1, transmembrane domain"/>
    <property type="match status" value="2"/>
</dbReference>
<dbReference type="InterPro" id="IPR036640">
    <property type="entry name" value="ABC1_TM_sf"/>
</dbReference>
<dbReference type="PROSITE" id="PS50893">
    <property type="entry name" value="ABC_TRANSPORTER_2"/>
    <property type="match status" value="2"/>
</dbReference>
<evidence type="ECO:0000256" key="7">
    <source>
        <dbReference type="ARBA" id="ARBA00023136"/>
    </source>
</evidence>
<keyword evidence="13" id="KW-1185">Reference proteome</keyword>
<keyword evidence="6 9" id="KW-1133">Transmembrane helix</keyword>
<dbReference type="InterPro" id="IPR036770">
    <property type="entry name" value="Ankyrin_rpt-contain_sf"/>
</dbReference>
<feature type="domain" description="ABC transporter" evidence="10">
    <location>
        <begin position="593"/>
        <end position="821"/>
    </location>
</feature>
<feature type="transmembrane region" description="Helical" evidence="9">
    <location>
        <begin position="125"/>
        <end position="147"/>
    </location>
</feature>
<feature type="domain" description="ABC transmembrane type-1" evidence="11">
    <location>
        <begin position="278"/>
        <end position="541"/>
    </location>
</feature>
<keyword evidence="7 9" id="KW-0472">Membrane</keyword>
<evidence type="ECO:0000256" key="9">
    <source>
        <dbReference type="SAM" id="Phobius"/>
    </source>
</evidence>
<feature type="transmembrane region" description="Helical" evidence="9">
    <location>
        <begin position="93"/>
        <end position="113"/>
    </location>
</feature>
<feature type="domain" description="ABC transporter" evidence="10">
    <location>
        <begin position="1202"/>
        <end position="1459"/>
    </location>
</feature>
<accession>A0ABR2VD84</accession>
<dbReference type="SMART" id="SM00382">
    <property type="entry name" value="AAA"/>
    <property type="match status" value="2"/>
</dbReference>
<comment type="caution">
    <text evidence="12">The sequence shown here is derived from an EMBL/GenBank/DDBJ whole genome shotgun (WGS) entry which is preliminary data.</text>
</comment>
<dbReference type="EMBL" id="JARVKF010000037">
    <property type="protein sequence ID" value="KAK9424454.1"/>
    <property type="molecule type" value="Genomic_DNA"/>
</dbReference>
<evidence type="ECO:0000256" key="6">
    <source>
        <dbReference type="ARBA" id="ARBA00022989"/>
    </source>
</evidence>
<organism evidence="12 13">
    <name type="scientific">Seiridium unicorne</name>
    <dbReference type="NCBI Taxonomy" id="138068"/>
    <lineage>
        <taxon>Eukaryota</taxon>
        <taxon>Fungi</taxon>
        <taxon>Dikarya</taxon>
        <taxon>Ascomycota</taxon>
        <taxon>Pezizomycotina</taxon>
        <taxon>Sordariomycetes</taxon>
        <taxon>Xylariomycetidae</taxon>
        <taxon>Amphisphaeriales</taxon>
        <taxon>Sporocadaceae</taxon>
        <taxon>Seiridium</taxon>
    </lineage>
</organism>
<dbReference type="InterPro" id="IPR017871">
    <property type="entry name" value="ABC_transporter-like_CS"/>
</dbReference>
<feature type="region of interest" description="Disordered" evidence="8">
    <location>
        <begin position="821"/>
        <end position="845"/>
    </location>
</feature>
<dbReference type="InterPro" id="IPR027417">
    <property type="entry name" value="P-loop_NTPase"/>
</dbReference>
<evidence type="ECO:0000256" key="4">
    <source>
        <dbReference type="ARBA" id="ARBA00022741"/>
    </source>
</evidence>
<feature type="transmembrane region" description="Helical" evidence="9">
    <location>
        <begin position="27"/>
        <end position="46"/>
    </location>
</feature>
<feature type="transmembrane region" description="Helical" evidence="9">
    <location>
        <begin position="67"/>
        <end position="87"/>
    </location>
</feature>
<keyword evidence="5" id="KW-0067">ATP-binding</keyword>
<dbReference type="SUPFAM" id="SSF48403">
    <property type="entry name" value="Ankyrin repeat"/>
    <property type="match status" value="1"/>
</dbReference>
<feature type="transmembrane region" description="Helical" evidence="9">
    <location>
        <begin position="1109"/>
        <end position="1131"/>
    </location>
</feature>
<dbReference type="PROSITE" id="PS00018">
    <property type="entry name" value="EF_HAND_1"/>
    <property type="match status" value="1"/>
</dbReference>
<evidence type="ECO:0000256" key="5">
    <source>
        <dbReference type="ARBA" id="ARBA00022840"/>
    </source>
</evidence>
<dbReference type="CDD" id="cd18580">
    <property type="entry name" value="ABC_6TM_ABCC_D2"/>
    <property type="match status" value="1"/>
</dbReference>
<gene>
    <name evidence="12" type="ORF">SUNI508_13601</name>
</gene>
<dbReference type="PANTHER" id="PTHR24223">
    <property type="entry name" value="ATP-BINDING CASSETTE SUB-FAMILY C"/>
    <property type="match status" value="1"/>
</dbReference>
<evidence type="ECO:0000259" key="10">
    <source>
        <dbReference type="PROSITE" id="PS50893"/>
    </source>
</evidence>
<dbReference type="Pfam" id="PF00005">
    <property type="entry name" value="ABC_tran"/>
    <property type="match status" value="2"/>
</dbReference>
<feature type="transmembrane region" description="Helical" evidence="9">
    <location>
        <begin position="266"/>
        <end position="287"/>
    </location>
</feature>
<feature type="transmembrane region" description="Helical" evidence="9">
    <location>
        <begin position="307"/>
        <end position="328"/>
    </location>
</feature>
<dbReference type="InterPro" id="IPR003593">
    <property type="entry name" value="AAA+_ATPase"/>
</dbReference>
<dbReference type="PROSITE" id="PS00211">
    <property type="entry name" value="ABC_TRANSPORTER_1"/>
    <property type="match status" value="2"/>
</dbReference>